<evidence type="ECO:0000259" key="8">
    <source>
        <dbReference type="Pfam" id="PF00696"/>
    </source>
</evidence>
<keyword evidence="3" id="KW-0808">Transferase</keyword>
<keyword evidence="6" id="KW-0067">ATP-binding</keyword>
<gene>
    <name evidence="9" type="ORF">QT716_04625</name>
</gene>
<evidence type="ECO:0000256" key="5">
    <source>
        <dbReference type="ARBA" id="ARBA00022777"/>
    </source>
</evidence>
<sequence>MIIQKFGGAAMRDRTMRRLCIERIQDGLNVHNQVIVVVSAIGREESPYSTDRLLTITPDFEVGTAAWDLAASCGELIASAVLSAELAKLGIQNKVMHSNNSGLQTTGTFGNATIHRVETSYIDKALQTQQCLIVPGFQGMNTTGDYMTLGRGGSDLTAIVLGSSLGASCVEFFKDVPGVMSADPNVVEDAVKYDSLTIDEFIPLLDCDRPVIQKRAALYAKKTAIPLCVKGIAVSEEGTWIIPSTE</sequence>
<dbReference type="SUPFAM" id="SSF53633">
    <property type="entry name" value="Carbamate kinase-like"/>
    <property type="match status" value="1"/>
</dbReference>
<evidence type="ECO:0000313" key="10">
    <source>
        <dbReference type="Proteomes" id="UP001280629"/>
    </source>
</evidence>
<dbReference type="EMBL" id="JAUBDH010000002">
    <property type="protein sequence ID" value="MDW0109338.1"/>
    <property type="molecule type" value="Genomic_DNA"/>
</dbReference>
<dbReference type="PANTHER" id="PTHR21499">
    <property type="entry name" value="ASPARTATE KINASE"/>
    <property type="match status" value="1"/>
</dbReference>
<comment type="caution">
    <text evidence="9">The sequence shown here is derived from an EMBL/GenBank/DDBJ whole genome shotgun (WGS) entry which is preliminary data.</text>
</comment>
<name>A0ABU4FXA6_9BACL</name>
<keyword evidence="4" id="KW-0547">Nucleotide-binding</keyword>
<protein>
    <recommendedName>
        <fullName evidence="2">aspartate kinase</fullName>
        <ecNumber evidence="2">2.7.2.4</ecNumber>
    </recommendedName>
</protein>
<reference evidence="9 10" key="1">
    <citation type="submission" date="2023-06" db="EMBL/GenBank/DDBJ databases">
        <title>Sporosarcina sp. nov., isolated from Korean traditional fermented seafood 'Jeotgal'.</title>
        <authorList>
            <person name="Yang A.-I."/>
            <person name="Shin N.-R."/>
        </authorList>
    </citation>
    <scope>NUCLEOTIDE SEQUENCE [LARGE SCALE GENOMIC DNA]</scope>
    <source>
        <strain evidence="9 10">KCTC3840</strain>
    </source>
</reference>
<comment type="catalytic activity">
    <reaction evidence="7">
        <text>L-aspartate + ATP = 4-phospho-L-aspartate + ADP</text>
        <dbReference type="Rhea" id="RHEA:23776"/>
        <dbReference type="ChEBI" id="CHEBI:29991"/>
        <dbReference type="ChEBI" id="CHEBI:30616"/>
        <dbReference type="ChEBI" id="CHEBI:57535"/>
        <dbReference type="ChEBI" id="CHEBI:456216"/>
        <dbReference type="EC" id="2.7.2.4"/>
    </reaction>
</comment>
<evidence type="ECO:0000256" key="7">
    <source>
        <dbReference type="ARBA" id="ARBA00047872"/>
    </source>
</evidence>
<evidence type="ECO:0000313" key="9">
    <source>
        <dbReference type="EMBL" id="MDW0109338.1"/>
    </source>
</evidence>
<dbReference type="GO" id="GO:0016301">
    <property type="term" value="F:kinase activity"/>
    <property type="evidence" value="ECO:0007669"/>
    <property type="project" value="UniProtKB-KW"/>
</dbReference>
<comment type="similarity">
    <text evidence="1">Belongs to the aspartokinase family.</text>
</comment>
<keyword evidence="10" id="KW-1185">Reference proteome</keyword>
<evidence type="ECO:0000256" key="2">
    <source>
        <dbReference type="ARBA" id="ARBA00013059"/>
    </source>
</evidence>
<evidence type="ECO:0000256" key="3">
    <source>
        <dbReference type="ARBA" id="ARBA00022679"/>
    </source>
</evidence>
<proteinExistence type="inferred from homology"/>
<accession>A0ABU4FXA6</accession>
<dbReference type="Pfam" id="PF00696">
    <property type="entry name" value="AA_kinase"/>
    <property type="match status" value="1"/>
</dbReference>
<dbReference type="InterPro" id="IPR001048">
    <property type="entry name" value="Asp/Glu/Uridylate_kinase"/>
</dbReference>
<dbReference type="Gene3D" id="3.40.1160.10">
    <property type="entry name" value="Acetylglutamate kinase-like"/>
    <property type="match status" value="1"/>
</dbReference>
<dbReference type="EC" id="2.7.2.4" evidence="2"/>
<dbReference type="Proteomes" id="UP001280629">
    <property type="component" value="Unassembled WGS sequence"/>
</dbReference>
<keyword evidence="5 9" id="KW-0418">Kinase</keyword>
<evidence type="ECO:0000256" key="4">
    <source>
        <dbReference type="ARBA" id="ARBA00022741"/>
    </source>
</evidence>
<organism evidence="9 10">
    <name type="scientific">Sporosarcina aquimarina</name>
    <dbReference type="NCBI Taxonomy" id="114975"/>
    <lineage>
        <taxon>Bacteria</taxon>
        <taxon>Bacillati</taxon>
        <taxon>Bacillota</taxon>
        <taxon>Bacilli</taxon>
        <taxon>Bacillales</taxon>
        <taxon>Caryophanaceae</taxon>
        <taxon>Sporosarcina</taxon>
    </lineage>
</organism>
<dbReference type="PANTHER" id="PTHR21499:SF3">
    <property type="entry name" value="ASPARTOKINASE"/>
    <property type="match status" value="1"/>
</dbReference>
<dbReference type="InterPro" id="IPR036393">
    <property type="entry name" value="AceGlu_kinase-like_sf"/>
</dbReference>
<evidence type="ECO:0000256" key="6">
    <source>
        <dbReference type="ARBA" id="ARBA00022840"/>
    </source>
</evidence>
<evidence type="ECO:0000256" key="1">
    <source>
        <dbReference type="ARBA" id="ARBA00010122"/>
    </source>
</evidence>
<feature type="domain" description="Aspartate/glutamate/uridylate kinase" evidence="8">
    <location>
        <begin position="2"/>
        <end position="227"/>
    </location>
</feature>